<dbReference type="HAMAP" id="MF_01398">
    <property type="entry name" value="ATP_synth_b_bprime"/>
    <property type="match status" value="1"/>
</dbReference>
<evidence type="ECO:0000256" key="6">
    <source>
        <dbReference type="ARBA" id="ARBA00022989"/>
    </source>
</evidence>
<evidence type="ECO:0000256" key="16">
    <source>
        <dbReference type="SAM" id="SignalP"/>
    </source>
</evidence>
<dbReference type="PANTHER" id="PTHR33445:SF1">
    <property type="entry name" value="ATP SYNTHASE SUBUNIT B"/>
    <property type="match status" value="1"/>
</dbReference>
<keyword evidence="2 13" id="KW-0813">Transport</keyword>
<dbReference type="GO" id="GO:0045259">
    <property type="term" value="C:proton-transporting ATP synthase complex"/>
    <property type="evidence" value="ECO:0007669"/>
    <property type="project" value="UniProtKB-KW"/>
</dbReference>
<evidence type="ECO:0000256" key="12">
    <source>
        <dbReference type="ARBA" id="ARBA00037847"/>
    </source>
</evidence>
<reference evidence="17 18" key="1">
    <citation type="submission" date="2018-06" db="EMBL/GenBank/DDBJ databases">
        <title>Genomic Encyclopedia of Type Strains, Phase III (KMG-III): the genomes of soil and plant-associated and newly described type strains.</title>
        <authorList>
            <person name="Whitman W."/>
        </authorList>
    </citation>
    <scope>NUCLEOTIDE SEQUENCE [LARGE SCALE GENOMIC DNA]</scope>
    <source>
        <strain evidence="17 18">JA737</strain>
    </source>
</reference>
<evidence type="ECO:0000256" key="3">
    <source>
        <dbReference type="ARBA" id="ARBA00022547"/>
    </source>
</evidence>
<dbReference type="NCBIfam" id="NF009989">
    <property type="entry name" value="PRK13455.1"/>
    <property type="match status" value="1"/>
</dbReference>
<keyword evidence="16" id="KW-0732">Signal</keyword>
<accession>A0A318TZI2</accession>
<evidence type="ECO:0000313" key="18">
    <source>
        <dbReference type="Proteomes" id="UP000247727"/>
    </source>
</evidence>
<keyword evidence="8 13" id="KW-0472">Membrane</keyword>
<keyword evidence="18" id="KW-1185">Reference proteome</keyword>
<keyword evidence="7 13" id="KW-0406">Ion transport</keyword>
<dbReference type="EMBL" id="QJTK01000004">
    <property type="protein sequence ID" value="PYF10644.1"/>
    <property type="molecule type" value="Genomic_DNA"/>
</dbReference>
<sequence>MKKLTFLLVALAANPAFASEEGPFVSLRNAHFVILTAFLIFLGVLIKFKVPSMLMGMLDKRAEGIKSELDEAKALRDEAQKILASYERKAREVQGQADEIVAAAKRDAQLAAEQAKADLKEAIARRLKGAEDRIASAEAAALKDVKDRAVQVAVAAAAEVLANQMSAAEKSKMIDASIAEVETRLN</sequence>
<keyword evidence="6 13" id="KW-1133">Transmembrane helix</keyword>
<feature type="chain" id="PRO_5016289107" description="ATP synthase subunit b" evidence="16">
    <location>
        <begin position="19"/>
        <end position="186"/>
    </location>
</feature>
<dbReference type="OrthoDB" id="8479836at2"/>
<evidence type="ECO:0000256" key="13">
    <source>
        <dbReference type="HAMAP-Rule" id="MF_01398"/>
    </source>
</evidence>
<name>A0A318TZI2_9RHOB</name>
<evidence type="ECO:0000256" key="15">
    <source>
        <dbReference type="SAM" id="Coils"/>
    </source>
</evidence>
<dbReference type="CDD" id="cd06503">
    <property type="entry name" value="ATP-synt_Fo_b"/>
    <property type="match status" value="1"/>
</dbReference>
<comment type="function">
    <text evidence="10 13">F(1)F(0) ATP synthase produces ATP from ADP in the presence of a proton or sodium gradient. F-type ATPases consist of two structural domains, F(1) containing the extramembraneous catalytic core and F(0) containing the membrane proton channel, linked together by a central stalk and a peripheral stalk. During catalysis, ATP synthesis in the catalytic domain of F(1) is coupled via a rotary mechanism of the central stalk subunits to proton translocation.</text>
</comment>
<dbReference type="RefSeq" id="WP_110805274.1">
    <property type="nucleotide sequence ID" value="NZ_QJTK01000004.1"/>
</dbReference>
<proteinExistence type="inferred from homology"/>
<keyword evidence="9 13" id="KW-0066">ATP synthesis</keyword>
<keyword evidence="5 13" id="KW-0375">Hydrogen ion transport</keyword>
<feature type="coiled-coil region" evidence="15">
    <location>
        <begin position="62"/>
        <end position="140"/>
    </location>
</feature>
<comment type="subunit">
    <text evidence="13">F-type ATPases have 2 components, F(1) - the catalytic core - and F(0) - the membrane proton channel. F(1) has five subunits: alpha(3), beta(3), gamma(1), delta(1), epsilon(1). F(0) has three main subunits: a(1), b(2) and c(10-14). The alpha and beta chains form an alternating ring which encloses part of the gamma chain. F(1) is attached to F(0) by a central stalk formed by the gamma and epsilon chains, while a peripheral stalk is formed by the delta and b chains.</text>
</comment>
<evidence type="ECO:0000256" key="7">
    <source>
        <dbReference type="ARBA" id="ARBA00023065"/>
    </source>
</evidence>
<evidence type="ECO:0000256" key="1">
    <source>
        <dbReference type="ARBA" id="ARBA00005513"/>
    </source>
</evidence>
<evidence type="ECO:0000256" key="8">
    <source>
        <dbReference type="ARBA" id="ARBA00023136"/>
    </source>
</evidence>
<evidence type="ECO:0000256" key="10">
    <source>
        <dbReference type="ARBA" id="ARBA00025198"/>
    </source>
</evidence>
<keyword evidence="15" id="KW-0175">Coiled coil</keyword>
<keyword evidence="3 13" id="KW-0138">CF(0)</keyword>
<gene>
    <name evidence="13" type="primary">atpF</name>
    <name evidence="17" type="ORF">C8J30_104123</name>
</gene>
<comment type="function">
    <text evidence="11">Component of the F(0) channel, it forms part of the peripheral stalk, linking F(1) to F(0). The b'-subunit is a diverged and duplicated form of b found in plants and photosynthetic bacteria.</text>
</comment>
<evidence type="ECO:0000256" key="14">
    <source>
        <dbReference type="RuleBase" id="RU003848"/>
    </source>
</evidence>
<evidence type="ECO:0000256" key="5">
    <source>
        <dbReference type="ARBA" id="ARBA00022781"/>
    </source>
</evidence>
<keyword evidence="13" id="KW-1003">Cell membrane</keyword>
<dbReference type="PANTHER" id="PTHR33445">
    <property type="entry name" value="ATP SYNTHASE SUBUNIT B', CHLOROPLASTIC"/>
    <property type="match status" value="1"/>
</dbReference>
<comment type="subcellular location">
    <subcellularLocation>
        <location evidence="13">Cell membrane</location>
        <topology evidence="13">Single-pass membrane protein</topology>
    </subcellularLocation>
    <subcellularLocation>
        <location evidence="12">Endomembrane system</location>
        <topology evidence="12">Single-pass membrane protein</topology>
    </subcellularLocation>
</comment>
<evidence type="ECO:0000256" key="2">
    <source>
        <dbReference type="ARBA" id="ARBA00022448"/>
    </source>
</evidence>
<protein>
    <recommendedName>
        <fullName evidence="13">ATP synthase subunit b</fullName>
    </recommendedName>
    <alternativeName>
        <fullName evidence="13">ATP synthase F(0) sector subunit b</fullName>
    </alternativeName>
    <alternativeName>
        <fullName evidence="13">ATPase subunit I</fullName>
    </alternativeName>
    <alternativeName>
        <fullName evidence="13">F-type ATPase subunit b</fullName>
        <shortName evidence="13">F-ATPase subunit b</shortName>
    </alternativeName>
</protein>
<comment type="similarity">
    <text evidence="1 13 14">Belongs to the ATPase B chain family.</text>
</comment>
<dbReference type="InterPro" id="IPR002146">
    <property type="entry name" value="ATP_synth_b/b'su_bac/chlpt"/>
</dbReference>
<organism evidence="17 18">
    <name type="scientific">Rhodobacter viridis</name>
    <dbReference type="NCBI Taxonomy" id="1054202"/>
    <lineage>
        <taxon>Bacteria</taxon>
        <taxon>Pseudomonadati</taxon>
        <taxon>Pseudomonadota</taxon>
        <taxon>Alphaproteobacteria</taxon>
        <taxon>Rhodobacterales</taxon>
        <taxon>Rhodobacter group</taxon>
        <taxon>Rhodobacter</taxon>
    </lineage>
</organism>
<dbReference type="InterPro" id="IPR050059">
    <property type="entry name" value="ATP_synthase_B_chain"/>
</dbReference>
<dbReference type="GO" id="GO:0046933">
    <property type="term" value="F:proton-transporting ATP synthase activity, rotational mechanism"/>
    <property type="evidence" value="ECO:0007669"/>
    <property type="project" value="UniProtKB-UniRule"/>
</dbReference>
<evidence type="ECO:0000313" key="17">
    <source>
        <dbReference type="EMBL" id="PYF10644.1"/>
    </source>
</evidence>
<dbReference type="Proteomes" id="UP000247727">
    <property type="component" value="Unassembled WGS sequence"/>
</dbReference>
<evidence type="ECO:0000256" key="9">
    <source>
        <dbReference type="ARBA" id="ARBA00023310"/>
    </source>
</evidence>
<dbReference type="GO" id="GO:0012505">
    <property type="term" value="C:endomembrane system"/>
    <property type="evidence" value="ECO:0007669"/>
    <property type="project" value="UniProtKB-SubCell"/>
</dbReference>
<dbReference type="AlphaFoldDB" id="A0A318TZI2"/>
<feature type="signal peptide" evidence="16">
    <location>
        <begin position="1"/>
        <end position="18"/>
    </location>
</feature>
<feature type="transmembrane region" description="Helical" evidence="13">
    <location>
        <begin position="28"/>
        <end position="48"/>
    </location>
</feature>
<dbReference type="Pfam" id="PF00430">
    <property type="entry name" value="ATP-synt_B"/>
    <property type="match status" value="1"/>
</dbReference>
<evidence type="ECO:0000256" key="11">
    <source>
        <dbReference type="ARBA" id="ARBA00025614"/>
    </source>
</evidence>
<dbReference type="GO" id="GO:0005886">
    <property type="term" value="C:plasma membrane"/>
    <property type="evidence" value="ECO:0007669"/>
    <property type="project" value="UniProtKB-SubCell"/>
</dbReference>
<dbReference type="GO" id="GO:0046961">
    <property type="term" value="F:proton-transporting ATPase activity, rotational mechanism"/>
    <property type="evidence" value="ECO:0007669"/>
    <property type="project" value="TreeGrafter"/>
</dbReference>
<evidence type="ECO:0000256" key="4">
    <source>
        <dbReference type="ARBA" id="ARBA00022692"/>
    </source>
</evidence>
<keyword evidence="4 13" id="KW-0812">Transmembrane</keyword>
<comment type="caution">
    <text evidence="17">The sequence shown here is derived from an EMBL/GenBank/DDBJ whole genome shotgun (WGS) entry which is preliminary data.</text>
</comment>